<proteinExistence type="predicted"/>
<accession>A0A0A9S9F0</accession>
<dbReference type="EMBL" id="GBRH01207659">
    <property type="protein sequence ID" value="JAD90236.1"/>
    <property type="molecule type" value="Transcribed_RNA"/>
</dbReference>
<protein>
    <submittedName>
        <fullName evidence="1">Uncharacterized protein</fullName>
    </submittedName>
</protein>
<dbReference type="AlphaFoldDB" id="A0A0A9S9F0"/>
<sequence>MCITCMMLHHMMKMACRQLDITTIDIFVKFGWRFKCVKIDMSFILNLLFPVWCVGTWVYGVCANARTFVISNGWIYRLI</sequence>
<organism evidence="1">
    <name type="scientific">Arundo donax</name>
    <name type="common">Giant reed</name>
    <name type="synonym">Donax arundinaceus</name>
    <dbReference type="NCBI Taxonomy" id="35708"/>
    <lineage>
        <taxon>Eukaryota</taxon>
        <taxon>Viridiplantae</taxon>
        <taxon>Streptophyta</taxon>
        <taxon>Embryophyta</taxon>
        <taxon>Tracheophyta</taxon>
        <taxon>Spermatophyta</taxon>
        <taxon>Magnoliopsida</taxon>
        <taxon>Liliopsida</taxon>
        <taxon>Poales</taxon>
        <taxon>Poaceae</taxon>
        <taxon>PACMAD clade</taxon>
        <taxon>Arundinoideae</taxon>
        <taxon>Arundineae</taxon>
        <taxon>Arundo</taxon>
    </lineage>
</organism>
<reference evidence="1" key="2">
    <citation type="journal article" date="2015" name="Data Brief">
        <title>Shoot transcriptome of the giant reed, Arundo donax.</title>
        <authorList>
            <person name="Barrero R.A."/>
            <person name="Guerrero F.D."/>
            <person name="Moolhuijzen P."/>
            <person name="Goolsby J.A."/>
            <person name="Tidwell J."/>
            <person name="Bellgard S.E."/>
            <person name="Bellgard M.I."/>
        </authorList>
    </citation>
    <scope>NUCLEOTIDE SEQUENCE</scope>
    <source>
        <tissue evidence="1">Shoot tissue taken approximately 20 cm above the soil surface</tissue>
    </source>
</reference>
<reference evidence="1" key="1">
    <citation type="submission" date="2014-09" db="EMBL/GenBank/DDBJ databases">
        <authorList>
            <person name="Magalhaes I.L.F."/>
            <person name="Oliveira U."/>
            <person name="Santos F.R."/>
            <person name="Vidigal T.H.D.A."/>
            <person name="Brescovit A.D."/>
            <person name="Santos A.J."/>
        </authorList>
    </citation>
    <scope>NUCLEOTIDE SEQUENCE</scope>
    <source>
        <tissue evidence="1">Shoot tissue taken approximately 20 cm above the soil surface</tissue>
    </source>
</reference>
<name>A0A0A9S9F0_ARUDO</name>
<evidence type="ECO:0000313" key="1">
    <source>
        <dbReference type="EMBL" id="JAD90236.1"/>
    </source>
</evidence>